<comment type="caution">
    <text evidence="2">The sequence shown here is derived from an EMBL/GenBank/DDBJ whole genome shotgun (WGS) entry which is preliminary data.</text>
</comment>
<keyword evidence="1" id="KW-0732">Signal</keyword>
<dbReference type="PANTHER" id="PTHR34883:SF15">
    <property type="entry name" value="EXTRACELLULAR SERINE-RICH PROTEIN"/>
    <property type="match status" value="1"/>
</dbReference>
<sequence length="232" mass="22787">MFKLVALSLFPVLALASPQLYGGPAPSTPSPTSAAAAVAAPSAPPSTSSQINIDVGAGGNFVYSPANVTAVVGTLVTFFFPDGATPHSVTQSSFADPCTPLTGANGTGFDSGLQNSKQFTINITDISTPIWFFCKAPTHCGTGMVGSINAPATGNTFDNFQAAAVKIGANEVTIPDNGFVSGGVGALATASPAATVSGSATTPTTTTSGAGRVIVSSGLGLVALVAVFATLA</sequence>
<dbReference type="InterPro" id="IPR052953">
    <property type="entry name" value="Ser-rich/MCO-related"/>
</dbReference>
<dbReference type="InterPro" id="IPR008972">
    <property type="entry name" value="Cupredoxin"/>
</dbReference>
<feature type="signal peptide" evidence="1">
    <location>
        <begin position="1"/>
        <end position="16"/>
    </location>
</feature>
<dbReference type="PANTHER" id="PTHR34883">
    <property type="entry name" value="SERINE-RICH PROTEIN, PUTATIVE-RELATED-RELATED"/>
    <property type="match status" value="1"/>
</dbReference>
<name>A0A4S4N7A3_9APHY</name>
<proteinExistence type="predicted"/>
<dbReference type="CDD" id="cd00920">
    <property type="entry name" value="Cupredoxin"/>
    <property type="match status" value="1"/>
</dbReference>
<dbReference type="Proteomes" id="UP000308730">
    <property type="component" value="Unassembled WGS sequence"/>
</dbReference>
<evidence type="ECO:0000313" key="2">
    <source>
        <dbReference type="EMBL" id="THH33898.1"/>
    </source>
</evidence>
<organism evidence="2 3">
    <name type="scientific">Antrodiella citrinella</name>
    <dbReference type="NCBI Taxonomy" id="2447956"/>
    <lineage>
        <taxon>Eukaryota</taxon>
        <taxon>Fungi</taxon>
        <taxon>Dikarya</taxon>
        <taxon>Basidiomycota</taxon>
        <taxon>Agaricomycotina</taxon>
        <taxon>Agaricomycetes</taxon>
        <taxon>Polyporales</taxon>
        <taxon>Steccherinaceae</taxon>
        <taxon>Antrodiella</taxon>
    </lineage>
</organism>
<evidence type="ECO:0000313" key="3">
    <source>
        <dbReference type="Proteomes" id="UP000308730"/>
    </source>
</evidence>
<protein>
    <recommendedName>
        <fullName evidence="4">Blue (type 1) copper domain-containing protein</fullName>
    </recommendedName>
</protein>
<dbReference type="OrthoDB" id="1921208at2759"/>
<gene>
    <name evidence="2" type="ORF">EUX98_g323</name>
</gene>
<dbReference type="AlphaFoldDB" id="A0A4S4N7A3"/>
<dbReference type="SUPFAM" id="SSF49503">
    <property type="entry name" value="Cupredoxins"/>
    <property type="match status" value="1"/>
</dbReference>
<feature type="chain" id="PRO_5020764251" description="Blue (type 1) copper domain-containing protein" evidence="1">
    <location>
        <begin position="17"/>
        <end position="232"/>
    </location>
</feature>
<evidence type="ECO:0000256" key="1">
    <source>
        <dbReference type="SAM" id="SignalP"/>
    </source>
</evidence>
<dbReference type="EMBL" id="SGPM01000002">
    <property type="protein sequence ID" value="THH33898.1"/>
    <property type="molecule type" value="Genomic_DNA"/>
</dbReference>
<keyword evidence="3" id="KW-1185">Reference proteome</keyword>
<accession>A0A4S4N7A3</accession>
<evidence type="ECO:0008006" key="4">
    <source>
        <dbReference type="Google" id="ProtNLM"/>
    </source>
</evidence>
<dbReference type="Gene3D" id="2.60.40.420">
    <property type="entry name" value="Cupredoxins - blue copper proteins"/>
    <property type="match status" value="1"/>
</dbReference>
<reference evidence="2 3" key="1">
    <citation type="submission" date="2019-02" db="EMBL/GenBank/DDBJ databases">
        <title>Genome sequencing of the rare red list fungi Antrodiella citrinella (Flaviporus citrinellus).</title>
        <authorList>
            <person name="Buettner E."/>
            <person name="Kellner H."/>
        </authorList>
    </citation>
    <scope>NUCLEOTIDE SEQUENCE [LARGE SCALE GENOMIC DNA]</scope>
    <source>
        <strain evidence="2 3">DSM 108506</strain>
    </source>
</reference>